<dbReference type="InterPro" id="IPR029058">
    <property type="entry name" value="AB_hydrolase_fold"/>
</dbReference>
<evidence type="ECO:0000259" key="2">
    <source>
        <dbReference type="Pfam" id="PF00326"/>
    </source>
</evidence>
<dbReference type="EMBL" id="BJVJ01000030">
    <property type="protein sequence ID" value="GEL24205.1"/>
    <property type="molecule type" value="Genomic_DNA"/>
</dbReference>
<gene>
    <name evidence="3" type="ORF">PSU4_31590</name>
</gene>
<dbReference type="AlphaFoldDB" id="A0A511DHC7"/>
<dbReference type="Proteomes" id="UP000321685">
    <property type="component" value="Unassembled WGS sequence"/>
</dbReference>
<protein>
    <submittedName>
        <fullName evidence="3">Alpha/beta hydrolase</fullName>
    </submittedName>
</protein>
<dbReference type="RefSeq" id="WP_246115144.1">
    <property type="nucleotide sequence ID" value="NZ_BJVJ01000030.1"/>
</dbReference>
<accession>A0A511DHC7</accession>
<name>A0A511DHC7_9PSEU</name>
<evidence type="ECO:0000313" key="4">
    <source>
        <dbReference type="Proteomes" id="UP000321685"/>
    </source>
</evidence>
<dbReference type="GO" id="GO:0006508">
    <property type="term" value="P:proteolysis"/>
    <property type="evidence" value="ECO:0007669"/>
    <property type="project" value="InterPro"/>
</dbReference>
<evidence type="ECO:0000313" key="3">
    <source>
        <dbReference type="EMBL" id="GEL24205.1"/>
    </source>
</evidence>
<keyword evidence="1" id="KW-1133">Transmembrane helix</keyword>
<reference evidence="3 4" key="1">
    <citation type="submission" date="2019-07" db="EMBL/GenBank/DDBJ databases">
        <title>Whole genome shotgun sequence of Pseudonocardia sulfidoxydans NBRC 16205.</title>
        <authorList>
            <person name="Hosoyama A."/>
            <person name="Uohara A."/>
            <person name="Ohji S."/>
            <person name="Ichikawa N."/>
        </authorList>
    </citation>
    <scope>NUCLEOTIDE SEQUENCE [LARGE SCALE GENOMIC DNA]</scope>
    <source>
        <strain evidence="3 4">NBRC 16205</strain>
    </source>
</reference>
<feature type="domain" description="Peptidase S9 prolyl oligopeptidase catalytic" evidence="2">
    <location>
        <begin position="195"/>
        <end position="370"/>
    </location>
</feature>
<proteinExistence type="predicted"/>
<evidence type="ECO:0000256" key="1">
    <source>
        <dbReference type="SAM" id="Phobius"/>
    </source>
</evidence>
<keyword evidence="4" id="KW-1185">Reference proteome</keyword>
<comment type="caution">
    <text evidence="3">The sequence shown here is derived from an EMBL/GenBank/DDBJ whole genome shotgun (WGS) entry which is preliminary data.</text>
</comment>
<dbReference type="InterPro" id="IPR001375">
    <property type="entry name" value="Peptidase_S9_cat"/>
</dbReference>
<keyword evidence="1" id="KW-0472">Membrane</keyword>
<keyword evidence="3" id="KW-0378">Hydrolase</keyword>
<dbReference type="SUPFAM" id="SSF53474">
    <property type="entry name" value="alpha/beta-Hydrolases"/>
    <property type="match status" value="1"/>
</dbReference>
<dbReference type="Gene3D" id="3.40.50.1820">
    <property type="entry name" value="alpha/beta hydrolase"/>
    <property type="match status" value="1"/>
</dbReference>
<dbReference type="GO" id="GO:0008236">
    <property type="term" value="F:serine-type peptidase activity"/>
    <property type="evidence" value="ECO:0007669"/>
    <property type="project" value="InterPro"/>
</dbReference>
<organism evidence="3 4">
    <name type="scientific">Pseudonocardia sulfidoxydans NBRC 16205</name>
    <dbReference type="NCBI Taxonomy" id="1223511"/>
    <lineage>
        <taxon>Bacteria</taxon>
        <taxon>Bacillati</taxon>
        <taxon>Actinomycetota</taxon>
        <taxon>Actinomycetes</taxon>
        <taxon>Pseudonocardiales</taxon>
        <taxon>Pseudonocardiaceae</taxon>
        <taxon>Pseudonocardia</taxon>
    </lineage>
</organism>
<feature type="transmembrane region" description="Helical" evidence="1">
    <location>
        <begin position="6"/>
        <end position="29"/>
    </location>
</feature>
<sequence>MRGNGWLRAGIAGVGAGLGAGVLGVGWFYSSVLLDTRQKLVLPERVVDAGDGTVTLRRSRLVEQPGVWGLRWADGLAVMGPVLRTERDIVVRALDEGPVPAPGTAAVVDTGPYDPDPGARGLAFTEVAIPTPLGPAPAWSVPAADPGAPWIVHVHGRGGARREALRILPALHRAGWSQLVISYRNDDVAPPSPDGHYHLGDTEWEDLEAAVRHLVAGGASRLSLFCWSMGAAISGAFLDRSTEAGRIDAAVWDAPLVDWRATLRQQARNRKLPPALTPVAAGWTSRRIGIDFDRFALRESPPAVRPPTFIVHSTPDTAVPVTSSRMLAQAAPSIGWEVELLEVPGVEHTSSWNADPARYERAVVEFLGRHRS</sequence>
<keyword evidence="1" id="KW-0812">Transmembrane</keyword>
<dbReference type="Pfam" id="PF00326">
    <property type="entry name" value="Peptidase_S9"/>
    <property type="match status" value="1"/>
</dbReference>